<name>A0A656Q928_9BURK</name>
<feature type="region of interest" description="Disordered" evidence="1">
    <location>
        <begin position="218"/>
        <end position="237"/>
    </location>
</feature>
<reference evidence="2 3" key="1">
    <citation type="submission" date="2014-03" db="EMBL/GenBank/DDBJ databases">
        <title>Draft Genome Sequences of Four Burkholderia Strains.</title>
        <authorList>
            <person name="Liu X.Y."/>
            <person name="Li C.X."/>
            <person name="Xu J.H."/>
        </authorList>
    </citation>
    <scope>NUCLEOTIDE SEQUENCE [LARGE SCALE GENOMIC DNA]</scope>
    <source>
        <strain evidence="2 3">OP-1</strain>
    </source>
</reference>
<keyword evidence="3" id="KW-1185">Reference proteome</keyword>
<comment type="caution">
    <text evidence="2">The sequence shown here is derived from an EMBL/GenBank/DDBJ whole genome shotgun (WGS) entry which is preliminary data.</text>
</comment>
<dbReference type="AlphaFoldDB" id="A0A656Q928"/>
<protein>
    <submittedName>
        <fullName evidence="2">Uncharacterized protein</fullName>
    </submittedName>
</protein>
<evidence type="ECO:0000313" key="3">
    <source>
        <dbReference type="Proteomes" id="UP000027451"/>
    </source>
</evidence>
<evidence type="ECO:0000313" key="2">
    <source>
        <dbReference type="EMBL" id="KDR24849.1"/>
    </source>
</evidence>
<proteinExistence type="predicted"/>
<sequence>MEEALQRRSRTIDNASYLEVRNLRSFSGRQHTCNGATTENRTGMTAMNARFDLITVDCYVCVIDRDEAGCRSVKNDIERIVAEDVTALLTPERRLVYRDSQGDWGEVLLTYRDGTPHFGGFCPLSPESDLRKALDMLTPAFVGAPSDDDLLTMGYRRPFKLLDDGRIAAILTHHDSQHALAAGIHAFGHDDAYYFETYESAASALKQWNGVGDPEGWFLHPRSGRRPEDDDPANEIL</sequence>
<dbReference type="Proteomes" id="UP000027451">
    <property type="component" value="Unassembled WGS sequence"/>
</dbReference>
<dbReference type="EMBL" id="JFHD01000064">
    <property type="protein sequence ID" value="KDR24849.1"/>
    <property type="molecule type" value="Genomic_DNA"/>
</dbReference>
<accession>A0A656Q928</accession>
<gene>
    <name evidence="2" type="ORF">BG60_33680</name>
</gene>
<organism evidence="2 3">
    <name type="scientific">Caballeronia zhejiangensis</name>
    <dbReference type="NCBI Taxonomy" id="871203"/>
    <lineage>
        <taxon>Bacteria</taxon>
        <taxon>Pseudomonadati</taxon>
        <taxon>Pseudomonadota</taxon>
        <taxon>Betaproteobacteria</taxon>
        <taxon>Burkholderiales</taxon>
        <taxon>Burkholderiaceae</taxon>
        <taxon>Caballeronia</taxon>
    </lineage>
</organism>
<evidence type="ECO:0000256" key="1">
    <source>
        <dbReference type="SAM" id="MobiDB-lite"/>
    </source>
</evidence>